<comment type="similarity">
    <text evidence="1 2">Belongs to the pirin family.</text>
</comment>
<reference evidence="5" key="1">
    <citation type="journal article" date="2014" name="Int. J. Syst. Evol. Microbiol.">
        <title>Complete genome sequence of Corynebacterium casei LMG S-19264T (=DSM 44701T), isolated from a smear-ripened cheese.</title>
        <authorList>
            <consortium name="US DOE Joint Genome Institute (JGI-PGF)"/>
            <person name="Walter F."/>
            <person name="Albersmeier A."/>
            <person name="Kalinowski J."/>
            <person name="Ruckert C."/>
        </authorList>
    </citation>
    <scope>NUCLEOTIDE SEQUENCE</scope>
    <source>
        <strain evidence="5">JCM 10088</strain>
    </source>
</reference>
<dbReference type="CDD" id="cd02909">
    <property type="entry name" value="cupin_pirin_N"/>
    <property type="match status" value="1"/>
</dbReference>
<dbReference type="PANTHER" id="PTHR13903:SF8">
    <property type="entry name" value="PIRIN"/>
    <property type="match status" value="1"/>
</dbReference>
<dbReference type="InterPro" id="IPR008778">
    <property type="entry name" value="Pirin_C_dom"/>
</dbReference>
<dbReference type="InterPro" id="IPR012093">
    <property type="entry name" value="Pirin"/>
</dbReference>
<dbReference type="Proteomes" id="UP000610960">
    <property type="component" value="Unassembled WGS sequence"/>
</dbReference>
<gene>
    <name evidence="5" type="ORF">GCM10007981_11220</name>
</gene>
<proteinExistence type="inferred from homology"/>
<organism evidence="5 6">
    <name type="scientific">Thermocladium modestius</name>
    <dbReference type="NCBI Taxonomy" id="62609"/>
    <lineage>
        <taxon>Archaea</taxon>
        <taxon>Thermoproteota</taxon>
        <taxon>Thermoprotei</taxon>
        <taxon>Thermoproteales</taxon>
        <taxon>Thermoproteaceae</taxon>
        <taxon>Thermocladium</taxon>
    </lineage>
</organism>
<sequence>MARKTVEAVLRGNWTRDGAGVKLYRVFGSPGLVDVMDPFLLLDSFGSRDPGEYLMGFPWHPHRGIETVTYLLKGEVHHRDSTGVAGVLGEGDIQWMTAGSGIFHEEMPRPGKKEGDQEDLEVKGFQLWINLPRSSKMSKPRYRNITRRSVPRIRLDNGGEAVLVAGRIRAPGYGAVEGPVSGLATPIHYMDVTIPSESEFSYEVRDGYTTIIYVIDGSIKLGGERAASLGQLAVLSREGEEVKIAAGDAPARFLLLAGRPIGEPVAWYGPIVMNTEEELKRAFVELRNGTFIKQEPDVNDL</sequence>
<accession>A0A830GTN5</accession>
<dbReference type="CDD" id="cd02247">
    <property type="entry name" value="cupin_pirin_C"/>
    <property type="match status" value="1"/>
</dbReference>
<name>A0A830GTN5_9CREN</name>
<dbReference type="Pfam" id="PF05726">
    <property type="entry name" value="Pirin_C"/>
    <property type="match status" value="1"/>
</dbReference>
<evidence type="ECO:0000256" key="2">
    <source>
        <dbReference type="RuleBase" id="RU003457"/>
    </source>
</evidence>
<dbReference type="OrthoDB" id="23530at2157"/>
<keyword evidence="6" id="KW-1185">Reference proteome</keyword>
<dbReference type="PANTHER" id="PTHR13903">
    <property type="entry name" value="PIRIN-RELATED"/>
    <property type="match status" value="1"/>
</dbReference>
<feature type="domain" description="Pirin C-terminal" evidence="4">
    <location>
        <begin position="189"/>
        <end position="291"/>
    </location>
</feature>
<dbReference type="Pfam" id="PF02678">
    <property type="entry name" value="Pirin"/>
    <property type="match status" value="1"/>
</dbReference>
<evidence type="ECO:0000313" key="5">
    <source>
        <dbReference type="EMBL" id="GGP20976.1"/>
    </source>
</evidence>
<dbReference type="InterPro" id="IPR003829">
    <property type="entry name" value="Pirin_N_dom"/>
</dbReference>
<evidence type="ECO:0000259" key="3">
    <source>
        <dbReference type="Pfam" id="PF02678"/>
    </source>
</evidence>
<reference evidence="5" key="2">
    <citation type="submission" date="2020-09" db="EMBL/GenBank/DDBJ databases">
        <authorList>
            <person name="Sun Q."/>
            <person name="Ohkuma M."/>
        </authorList>
    </citation>
    <scope>NUCLEOTIDE SEQUENCE</scope>
    <source>
        <strain evidence="5">JCM 10088</strain>
    </source>
</reference>
<protein>
    <recommendedName>
        <fullName evidence="7">Pirin</fullName>
    </recommendedName>
</protein>
<evidence type="ECO:0008006" key="7">
    <source>
        <dbReference type="Google" id="ProtNLM"/>
    </source>
</evidence>
<evidence type="ECO:0000313" key="6">
    <source>
        <dbReference type="Proteomes" id="UP000610960"/>
    </source>
</evidence>
<dbReference type="RefSeq" id="WP_188596425.1">
    <property type="nucleotide sequence ID" value="NZ_BMNL01000002.1"/>
</dbReference>
<evidence type="ECO:0000256" key="1">
    <source>
        <dbReference type="ARBA" id="ARBA00008416"/>
    </source>
</evidence>
<feature type="domain" description="Pirin N-terminal" evidence="3">
    <location>
        <begin position="21"/>
        <end position="129"/>
    </location>
</feature>
<dbReference type="PIRSF" id="PIRSF006232">
    <property type="entry name" value="Pirin"/>
    <property type="match status" value="1"/>
</dbReference>
<dbReference type="InterPro" id="IPR014710">
    <property type="entry name" value="RmlC-like_jellyroll"/>
</dbReference>
<dbReference type="Gene3D" id="2.60.120.10">
    <property type="entry name" value="Jelly Rolls"/>
    <property type="match status" value="2"/>
</dbReference>
<comment type="caution">
    <text evidence="5">The sequence shown here is derived from an EMBL/GenBank/DDBJ whole genome shotgun (WGS) entry which is preliminary data.</text>
</comment>
<dbReference type="SUPFAM" id="SSF51182">
    <property type="entry name" value="RmlC-like cupins"/>
    <property type="match status" value="1"/>
</dbReference>
<dbReference type="InterPro" id="IPR011051">
    <property type="entry name" value="RmlC_Cupin_sf"/>
</dbReference>
<dbReference type="EMBL" id="BMNL01000002">
    <property type="protein sequence ID" value="GGP20976.1"/>
    <property type="molecule type" value="Genomic_DNA"/>
</dbReference>
<dbReference type="AlphaFoldDB" id="A0A830GTN5"/>
<evidence type="ECO:0000259" key="4">
    <source>
        <dbReference type="Pfam" id="PF05726"/>
    </source>
</evidence>